<keyword evidence="6" id="KW-0119">Carbohydrate metabolism</keyword>
<organism evidence="9">
    <name type="scientific">marine metagenome</name>
    <dbReference type="NCBI Taxonomy" id="408172"/>
    <lineage>
        <taxon>unclassified sequences</taxon>
        <taxon>metagenomes</taxon>
        <taxon>ecological metagenomes</taxon>
    </lineage>
</organism>
<evidence type="ECO:0000313" key="9">
    <source>
        <dbReference type="EMBL" id="SUZ64753.1"/>
    </source>
</evidence>
<dbReference type="InterPro" id="IPR022674">
    <property type="entry name" value="G6P_DH_NAD-bd"/>
</dbReference>
<dbReference type="PANTHER" id="PTHR23429:SF0">
    <property type="entry name" value="GLUCOSE-6-PHOSPHATE 1-DEHYDROGENASE"/>
    <property type="match status" value="1"/>
</dbReference>
<dbReference type="EMBL" id="UINC01000941">
    <property type="protein sequence ID" value="SUZ64753.1"/>
    <property type="molecule type" value="Genomic_DNA"/>
</dbReference>
<keyword evidence="5" id="KW-0560">Oxidoreductase</keyword>
<dbReference type="PANTHER" id="PTHR23429">
    <property type="entry name" value="GLUCOSE-6-PHOSPHATE 1-DEHYDROGENASE G6PD"/>
    <property type="match status" value="1"/>
</dbReference>
<dbReference type="GO" id="GO:0009051">
    <property type="term" value="P:pentose-phosphate shunt, oxidative branch"/>
    <property type="evidence" value="ECO:0007669"/>
    <property type="project" value="TreeGrafter"/>
</dbReference>
<evidence type="ECO:0000256" key="6">
    <source>
        <dbReference type="ARBA" id="ARBA00023277"/>
    </source>
</evidence>
<dbReference type="Pfam" id="PF00479">
    <property type="entry name" value="G6PD_N"/>
    <property type="match status" value="1"/>
</dbReference>
<dbReference type="InterPro" id="IPR022675">
    <property type="entry name" value="G6P_DH_C"/>
</dbReference>
<dbReference type="NCBIfam" id="TIGR00871">
    <property type="entry name" value="zwf"/>
    <property type="match status" value="1"/>
</dbReference>
<feature type="domain" description="Glucose-6-phosphate dehydrogenase C-terminal" evidence="8">
    <location>
        <begin position="176"/>
        <end position="465"/>
    </location>
</feature>
<reference evidence="9" key="1">
    <citation type="submission" date="2018-05" db="EMBL/GenBank/DDBJ databases">
        <authorList>
            <person name="Lanie J.A."/>
            <person name="Ng W.-L."/>
            <person name="Kazmierczak K.M."/>
            <person name="Andrzejewski T.M."/>
            <person name="Davidsen T.M."/>
            <person name="Wayne K.J."/>
            <person name="Tettelin H."/>
            <person name="Glass J.I."/>
            <person name="Rusch D."/>
            <person name="Podicherti R."/>
            <person name="Tsui H.-C.T."/>
            <person name="Winkler M.E."/>
        </authorList>
    </citation>
    <scope>NUCLEOTIDE SEQUENCE</scope>
</reference>
<evidence type="ECO:0000256" key="3">
    <source>
        <dbReference type="ARBA" id="ARBA00022526"/>
    </source>
</evidence>
<proteinExistence type="inferred from homology"/>
<evidence type="ECO:0000259" key="8">
    <source>
        <dbReference type="Pfam" id="PF02781"/>
    </source>
</evidence>
<dbReference type="PROSITE" id="PS00069">
    <property type="entry name" value="G6P_DEHYDROGENASE"/>
    <property type="match status" value="1"/>
</dbReference>
<dbReference type="GO" id="GO:0005829">
    <property type="term" value="C:cytosol"/>
    <property type="evidence" value="ECO:0007669"/>
    <property type="project" value="TreeGrafter"/>
</dbReference>
<comment type="similarity">
    <text evidence="2">Belongs to the glucose-6-phosphate dehydrogenase family.</text>
</comment>
<dbReference type="SUPFAM" id="SSF51735">
    <property type="entry name" value="NAD(P)-binding Rossmann-fold domains"/>
    <property type="match status" value="1"/>
</dbReference>
<dbReference type="Gene3D" id="3.30.360.10">
    <property type="entry name" value="Dihydrodipicolinate Reductase, domain 2"/>
    <property type="match status" value="1"/>
</dbReference>
<gene>
    <name evidence="9" type="ORF">METZ01_LOCUS17607</name>
</gene>
<dbReference type="GO" id="GO:0050661">
    <property type="term" value="F:NADP binding"/>
    <property type="evidence" value="ECO:0007669"/>
    <property type="project" value="InterPro"/>
</dbReference>
<dbReference type="SUPFAM" id="SSF55347">
    <property type="entry name" value="Glyceraldehyde-3-phosphate dehydrogenase-like, C-terminal domain"/>
    <property type="match status" value="1"/>
</dbReference>
<evidence type="ECO:0000256" key="1">
    <source>
        <dbReference type="ARBA" id="ARBA00004937"/>
    </source>
</evidence>
<evidence type="ECO:0000259" key="7">
    <source>
        <dbReference type="Pfam" id="PF00479"/>
    </source>
</evidence>
<evidence type="ECO:0000256" key="2">
    <source>
        <dbReference type="ARBA" id="ARBA00009975"/>
    </source>
</evidence>
<evidence type="ECO:0008006" key="10">
    <source>
        <dbReference type="Google" id="ProtNLM"/>
    </source>
</evidence>
<dbReference type="AlphaFoldDB" id="A0A381PH09"/>
<dbReference type="InterPro" id="IPR001282">
    <property type="entry name" value="G6P_DH"/>
</dbReference>
<dbReference type="PRINTS" id="PR00079">
    <property type="entry name" value="G6PDHDRGNASE"/>
</dbReference>
<dbReference type="HAMAP" id="MF_00966">
    <property type="entry name" value="G6PD"/>
    <property type="match status" value="1"/>
</dbReference>
<feature type="domain" description="Glucose-6-phosphate dehydrogenase NAD-binding" evidence="7">
    <location>
        <begin position="10"/>
        <end position="174"/>
    </location>
</feature>
<dbReference type="InterPro" id="IPR036291">
    <property type="entry name" value="NAD(P)-bd_dom_sf"/>
</dbReference>
<dbReference type="Pfam" id="PF02781">
    <property type="entry name" value="G6PD_C"/>
    <property type="match status" value="1"/>
</dbReference>
<dbReference type="GO" id="GO:0006006">
    <property type="term" value="P:glucose metabolic process"/>
    <property type="evidence" value="ECO:0007669"/>
    <property type="project" value="UniProtKB-KW"/>
</dbReference>
<evidence type="ECO:0000256" key="5">
    <source>
        <dbReference type="ARBA" id="ARBA00023002"/>
    </source>
</evidence>
<dbReference type="GO" id="GO:0004345">
    <property type="term" value="F:glucose-6-phosphate dehydrogenase activity"/>
    <property type="evidence" value="ECO:0007669"/>
    <property type="project" value="InterPro"/>
</dbReference>
<keyword evidence="3" id="KW-0313">Glucose metabolism</keyword>
<keyword evidence="4" id="KW-0521">NADP</keyword>
<sequence>MIKTNCNLLVIFGATGDLARRKLFPALNDIVSSKKLPKNTYLLGCGRKKIDNNIFNDLDTSLKNKSTYLKIDPNLYDDFINLKNKIKSYNLKFKIVNVIFYLSTPPQAYITIISKITKANLNNESSGFRRLVIEKPFGKDYKSAKEINNLLINKFNENQIYRIDHYLGKETVQNILVTRFSNTIFNSLWKNKHISHIEITAAESIGIENRGEYYDKAGAIRDMFQNHLLELLCLISMEIPKSNTSDMIRDEKLKVLKKIKKINTKTDIIRGQYIKSEINGRKFSSYRKNKGVNKVSNTETFFACKLFVDNKRWKDIPFFIRTGKRLPTKVTEIVIHFKNDNLLFEEKKSSSNVLILRLQPDEGVLLKFDIKKPGDKTKILNKNLEFHYKSLTNEQIMNAYERLILDVFIGDTMLFARSDFVEEAWKVVDPIIRDIKLNKINLLGYKSGTWGPEESNNLFRNKNTWRYPCKNLINDGESCLL</sequence>
<comment type="pathway">
    <text evidence="1">Carbohydrate degradation; pentose phosphate pathway; D-ribulose 5-phosphate from D-glucose 6-phosphate (oxidative stage): step 1/3.</text>
</comment>
<protein>
    <recommendedName>
        <fullName evidence="10">Glucose-6-phosphate dehydrogenase C-terminal domain-containing protein</fullName>
    </recommendedName>
</protein>
<name>A0A381PH09_9ZZZZ</name>
<dbReference type="UniPathway" id="UPA00115"/>
<accession>A0A381PH09</accession>
<dbReference type="InterPro" id="IPR019796">
    <property type="entry name" value="G6P_DH_AS"/>
</dbReference>
<evidence type="ECO:0000256" key="4">
    <source>
        <dbReference type="ARBA" id="ARBA00022857"/>
    </source>
</evidence>
<dbReference type="PIRSF" id="PIRSF000110">
    <property type="entry name" value="G6PD"/>
    <property type="match status" value="1"/>
</dbReference>
<dbReference type="Gene3D" id="3.40.50.720">
    <property type="entry name" value="NAD(P)-binding Rossmann-like Domain"/>
    <property type="match status" value="1"/>
</dbReference>